<keyword evidence="1" id="KW-0472">Membrane</keyword>
<name>A0ABR3SCD1_9PEZI</name>
<reference evidence="2 3" key="1">
    <citation type="submission" date="2024-02" db="EMBL/GenBank/DDBJ databases">
        <title>De novo assembly and annotation of 12 fungi associated with fruit tree decline syndrome in Ontario, Canada.</title>
        <authorList>
            <person name="Sulman M."/>
            <person name="Ellouze W."/>
            <person name="Ilyukhin E."/>
        </authorList>
    </citation>
    <scope>NUCLEOTIDE SEQUENCE [LARGE SCALE GENOMIC DNA]</scope>
    <source>
        <strain evidence="2 3">M1-105</strain>
    </source>
</reference>
<comment type="caution">
    <text evidence="2">The sequence shown here is derived from an EMBL/GenBank/DDBJ whole genome shotgun (WGS) entry which is preliminary data.</text>
</comment>
<sequence>MPVGAQRSTYWLQLPYRFALPMVGLSTALHYFTSQAVFFAQIRVFENTLAAANTTDTINDKNNNNTNSVAQGEQEGLAIVKQDVSGLGFSNAALLALAVCATGFIVVTLVVGLKRGHCSDVPPARVGWEGA</sequence>
<dbReference type="Proteomes" id="UP001521116">
    <property type="component" value="Unassembled WGS sequence"/>
</dbReference>
<dbReference type="PANTHER" id="PTHR35395:SF1">
    <property type="entry name" value="DUF6536 DOMAIN-CONTAINING PROTEIN"/>
    <property type="match status" value="1"/>
</dbReference>
<evidence type="ECO:0008006" key="4">
    <source>
        <dbReference type="Google" id="ProtNLM"/>
    </source>
</evidence>
<keyword evidence="1" id="KW-1133">Transmembrane helix</keyword>
<dbReference type="EMBL" id="JAJVDC020000244">
    <property type="protein sequence ID" value="KAL1616999.1"/>
    <property type="molecule type" value="Genomic_DNA"/>
</dbReference>
<gene>
    <name evidence="2" type="ORF">SLS56_011165</name>
</gene>
<evidence type="ECO:0000256" key="1">
    <source>
        <dbReference type="SAM" id="Phobius"/>
    </source>
</evidence>
<protein>
    <recommendedName>
        <fullName evidence="4">MFS transporter</fullName>
    </recommendedName>
</protein>
<evidence type="ECO:0000313" key="2">
    <source>
        <dbReference type="EMBL" id="KAL1616999.1"/>
    </source>
</evidence>
<organism evidence="2 3">
    <name type="scientific">Neofusicoccum ribis</name>
    <dbReference type="NCBI Taxonomy" id="45134"/>
    <lineage>
        <taxon>Eukaryota</taxon>
        <taxon>Fungi</taxon>
        <taxon>Dikarya</taxon>
        <taxon>Ascomycota</taxon>
        <taxon>Pezizomycotina</taxon>
        <taxon>Dothideomycetes</taxon>
        <taxon>Dothideomycetes incertae sedis</taxon>
        <taxon>Botryosphaeriales</taxon>
        <taxon>Botryosphaeriaceae</taxon>
        <taxon>Neofusicoccum</taxon>
    </lineage>
</organism>
<accession>A0ABR3SCD1</accession>
<dbReference type="PANTHER" id="PTHR35395">
    <property type="entry name" value="DUF6536 DOMAIN-CONTAINING PROTEIN"/>
    <property type="match status" value="1"/>
</dbReference>
<proteinExistence type="predicted"/>
<keyword evidence="1" id="KW-0812">Transmembrane</keyword>
<feature type="transmembrane region" description="Helical" evidence="1">
    <location>
        <begin position="92"/>
        <end position="113"/>
    </location>
</feature>
<evidence type="ECO:0000313" key="3">
    <source>
        <dbReference type="Proteomes" id="UP001521116"/>
    </source>
</evidence>
<keyword evidence="3" id="KW-1185">Reference proteome</keyword>